<dbReference type="InParanoid" id="A0A3N4L7J1"/>
<reference evidence="1 2" key="1">
    <citation type="journal article" date="2018" name="Nat. Ecol. Evol.">
        <title>Pezizomycetes genomes reveal the molecular basis of ectomycorrhizal truffle lifestyle.</title>
        <authorList>
            <person name="Murat C."/>
            <person name="Payen T."/>
            <person name="Noel B."/>
            <person name="Kuo A."/>
            <person name="Morin E."/>
            <person name="Chen J."/>
            <person name="Kohler A."/>
            <person name="Krizsan K."/>
            <person name="Balestrini R."/>
            <person name="Da Silva C."/>
            <person name="Montanini B."/>
            <person name="Hainaut M."/>
            <person name="Levati E."/>
            <person name="Barry K.W."/>
            <person name="Belfiori B."/>
            <person name="Cichocki N."/>
            <person name="Clum A."/>
            <person name="Dockter R.B."/>
            <person name="Fauchery L."/>
            <person name="Guy J."/>
            <person name="Iotti M."/>
            <person name="Le Tacon F."/>
            <person name="Lindquist E.A."/>
            <person name="Lipzen A."/>
            <person name="Malagnac F."/>
            <person name="Mello A."/>
            <person name="Molinier V."/>
            <person name="Miyauchi S."/>
            <person name="Poulain J."/>
            <person name="Riccioni C."/>
            <person name="Rubini A."/>
            <person name="Sitrit Y."/>
            <person name="Splivallo R."/>
            <person name="Traeger S."/>
            <person name="Wang M."/>
            <person name="Zifcakova L."/>
            <person name="Wipf D."/>
            <person name="Zambonelli A."/>
            <person name="Paolocci F."/>
            <person name="Nowrousian M."/>
            <person name="Ottonello S."/>
            <person name="Baldrian P."/>
            <person name="Spatafora J.W."/>
            <person name="Henrissat B."/>
            <person name="Nagy L.G."/>
            <person name="Aury J.M."/>
            <person name="Wincker P."/>
            <person name="Grigoriev I.V."/>
            <person name="Bonfante P."/>
            <person name="Martin F.M."/>
        </authorList>
    </citation>
    <scope>NUCLEOTIDE SEQUENCE [LARGE SCALE GENOMIC DNA]</scope>
    <source>
        <strain evidence="1 2">CCBAS932</strain>
    </source>
</reference>
<dbReference type="Proteomes" id="UP000277580">
    <property type="component" value="Unassembled WGS sequence"/>
</dbReference>
<dbReference type="EMBL" id="ML119120">
    <property type="protein sequence ID" value="RPB13965.1"/>
    <property type="molecule type" value="Genomic_DNA"/>
</dbReference>
<accession>A0A3N4L7J1</accession>
<evidence type="ECO:0000313" key="2">
    <source>
        <dbReference type="Proteomes" id="UP000277580"/>
    </source>
</evidence>
<dbReference type="AlphaFoldDB" id="A0A3N4L7J1"/>
<proteinExistence type="predicted"/>
<gene>
    <name evidence="1" type="ORF">P167DRAFT_534582</name>
</gene>
<protein>
    <submittedName>
        <fullName evidence="1">Uncharacterized protein</fullName>
    </submittedName>
</protein>
<name>A0A3N4L7J1_9PEZI</name>
<sequence>MGKYIKHPLTKSSLLFFLSSPGANPYRPSRVFFHSIRTINRLPRSRAIASQNFANNILNSSKRYKFDSSLADIH</sequence>
<organism evidence="1 2">
    <name type="scientific">Morchella conica CCBAS932</name>
    <dbReference type="NCBI Taxonomy" id="1392247"/>
    <lineage>
        <taxon>Eukaryota</taxon>
        <taxon>Fungi</taxon>
        <taxon>Dikarya</taxon>
        <taxon>Ascomycota</taxon>
        <taxon>Pezizomycotina</taxon>
        <taxon>Pezizomycetes</taxon>
        <taxon>Pezizales</taxon>
        <taxon>Morchellaceae</taxon>
        <taxon>Morchella</taxon>
    </lineage>
</organism>
<evidence type="ECO:0000313" key="1">
    <source>
        <dbReference type="EMBL" id="RPB13965.1"/>
    </source>
</evidence>
<keyword evidence="2" id="KW-1185">Reference proteome</keyword>